<evidence type="ECO:0000256" key="5">
    <source>
        <dbReference type="ARBA" id="ARBA00022801"/>
    </source>
</evidence>
<dbReference type="GO" id="GO:0004065">
    <property type="term" value="F:arylsulfatase activity"/>
    <property type="evidence" value="ECO:0007669"/>
    <property type="project" value="UniProtKB-EC"/>
</dbReference>
<evidence type="ECO:0000313" key="9">
    <source>
        <dbReference type="EMBL" id="TWU08426.1"/>
    </source>
</evidence>
<evidence type="ECO:0000256" key="2">
    <source>
        <dbReference type="ARBA" id="ARBA00008779"/>
    </source>
</evidence>
<comment type="caution">
    <text evidence="9">The sequence shown here is derived from an EMBL/GenBank/DDBJ whole genome shotgun (WGS) entry which is preliminary data.</text>
</comment>
<dbReference type="Pfam" id="PF00884">
    <property type="entry name" value="Sulfatase"/>
    <property type="match status" value="1"/>
</dbReference>
<keyword evidence="3" id="KW-0479">Metal-binding</keyword>
<dbReference type="Gene3D" id="3.40.720.10">
    <property type="entry name" value="Alkaline Phosphatase, subunit A"/>
    <property type="match status" value="1"/>
</dbReference>
<accession>A0A5C6BAY7</accession>
<evidence type="ECO:0000256" key="3">
    <source>
        <dbReference type="ARBA" id="ARBA00022723"/>
    </source>
</evidence>
<dbReference type="RefSeq" id="WP_146518695.1">
    <property type="nucleotide sequence ID" value="NZ_CP151726.1"/>
</dbReference>
<dbReference type="AlphaFoldDB" id="A0A5C6BAY7"/>
<dbReference type="SUPFAM" id="SSF53649">
    <property type="entry name" value="Alkaline phosphatase-like"/>
    <property type="match status" value="1"/>
</dbReference>
<keyword evidence="5 9" id="KW-0378">Hydrolase</keyword>
<name>A0A5C6BAY7_9BACT</name>
<reference evidence="9 10" key="1">
    <citation type="submission" date="2019-02" db="EMBL/GenBank/DDBJ databases">
        <title>Deep-cultivation of Planctomycetes and their phenomic and genomic characterization uncovers novel biology.</title>
        <authorList>
            <person name="Wiegand S."/>
            <person name="Jogler M."/>
            <person name="Boedeker C."/>
            <person name="Pinto D."/>
            <person name="Vollmers J."/>
            <person name="Rivas-Marin E."/>
            <person name="Kohn T."/>
            <person name="Peeters S.H."/>
            <person name="Heuer A."/>
            <person name="Rast P."/>
            <person name="Oberbeckmann S."/>
            <person name="Bunk B."/>
            <person name="Jeske O."/>
            <person name="Meyerdierks A."/>
            <person name="Storesund J.E."/>
            <person name="Kallscheuer N."/>
            <person name="Luecker S."/>
            <person name="Lage O.M."/>
            <person name="Pohl T."/>
            <person name="Merkel B.J."/>
            <person name="Hornburger P."/>
            <person name="Mueller R.-W."/>
            <person name="Bruemmer F."/>
            <person name="Labrenz M."/>
            <person name="Spormann A.M."/>
            <person name="Op Den Camp H."/>
            <person name="Overmann J."/>
            <person name="Amann R."/>
            <person name="Jetten M.S.M."/>
            <person name="Mascher T."/>
            <person name="Medema M.H."/>
            <person name="Devos D.P."/>
            <person name="Kaster A.-K."/>
            <person name="Ovreas L."/>
            <person name="Rohde M."/>
            <person name="Galperin M.Y."/>
            <person name="Jogler C."/>
        </authorList>
    </citation>
    <scope>NUCLEOTIDE SEQUENCE [LARGE SCALE GENOMIC DNA]</scope>
    <source>
        <strain evidence="9 10">Pla52n</strain>
    </source>
</reference>
<proteinExistence type="inferred from homology"/>
<feature type="region of interest" description="Disordered" evidence="7">
    <location>
        <begin position="482"/>
        <end position="520"/>
    </location>
</feature>
<evidence type="ECO:0000256" key="7">
    <source>
        <dbReference type="SAM" id="MobiDB-lite"/>
    </source>
</evidence>
<evidence type="ECO:0000259" key="8">
    <source>
        <dbReference type="Pfam" id="PF00884"/>
    </source>
</evidence>
<feature type="domain" description="Sulfatase N-terminal" evidence="8">
    <location>
        <begin position="35"/>
        <end position="370"/>
    </location>
</feature>
<dbReference type="PANTHER" id="PTHR42693">
    <property type="entry name" value="ARYLSULFATASE FAMILY MEMBER"/>
    <property type="match status" value="1"/>
</dbReference>
<gene>
    <name evidence="9" type="primary">atsA_11</name>
    <name evidence="9" type="ORF">Pla52n_10090</name>
</gene>
<dbReference type="InterPro" id="IPR000917">
    <property type="entry name" value="Sulfatase_N"/>
</dbReference>
<evidence type="ECO:0000256" key="6">
    <source>
        <dbReference type="ARBA" id="ARBA00022837"/>
    </source>
</evidence>
<evidence type="ECO:0000313" key="10">
    <source>
        <dbReference type="Proteomes" id="UP000320176"/>
    </source>
</evidence>
<protein>
    <submittedName>
        <fullName evidence="9">Arylsulfatase</fullName>
        <ecNumber evidence="9">3.1.6.1</ecNumber>
    </submittedName>
</protein>
<evidence type="ECO:0000256" key="1">
    <source>
        <dbReference type="ARBA" id="ARBA00001913"/>
    </source>
</evidence>
<sequence length="652" mass="71889">MQRSPLNQPFFIVSFFAAFLNLYSGVMAAGAQRKPNVVLILADDLGWSDTTLYGTTDFYRTPNIQRLAARGMTFTHAYSASPLCSPTRASVLTGLSPARTGITTPNCHLPAVVLTATAATSASPIQKSTQPNPVTRLDTRYYTVAEMFQDNGYVTAHFGKWHLGPEPYSPLQHGFDIDVPHWAGPGPAGSYVAPWKFPDFDPQTPAEHIEDRMADEAVRFMEKHQDKPFFLNYWMFSVHAPFDAKAKLIEQYRSRINPSDPQRSPTYAAMIESMDDAVGTLLDTLDRLQLAENTIIIFASDNGGNMYNEVDGTTPTSNAPLRGGKATMYEGGIRGPAIIAAPGVTQPGSRSDAVIQSCDYYPTLLDLLDISAQPEQTFDGVSLAPALKSQPLTRDAIFTYFPHAPGVPDWLPPAVSVHVGDWKLIRLFHGGENGKHRYKLYDLSQDLGERSDLADKYPERVQEMDARIDAFLSDTGAVVPLPNPKFDPTKYNPEREGQATLKGSGSKQTRNEPAPRQKPIAGWQADNHCTLAIADSALQVISSGGDPHFSYLLPKPIPAGELTLRFTMSSQSTGNGQLFWREQGEAKAFHRDRSVDFSVTHDGQSHEYDVKFSTATPLQALRVDPSRSAGKLKLSNLRLTDNEGKILYTWKF</sequence>
<dbReference type="PROSITE" id="PS00523">
    <property type="entry name" value="SULFATASE_1"/>
    <property type="match status" value="1"/>
</dbReference>
<comment type="cofactor">
    <cofactor evidence="1">
        <name>Ca(2+)</name>
        <dbReference type="ChEBI" id="CHEBI:29108"/>
    </cofactor>
</comment>
<keyword evidence="6" id="KW-0106">Calcium</keyword>
<dbReference type="CDD" id="cd16144">
    <property type="entry name" value="ARS_like"/>
    <property type="match status" value="1"/>
</dbReference>
<evidence type="ECO:0000256" key="4">
    <source>
        <dbReference type="ARBA" id="ARBA00022729"/>
    </source>
</evidence>
<dbReference type="InterPro" id="IPR024607">
    <property type="entry name" value="Sulfatase_CS"/>
</dbReference>
<comment type="similarity">
    <text evidence="2">Belongs to the sulfatase family.</text>
</comment>
<dbReference type="Gene3D" id="3.30.1120.10">
    <property type="match status" value="1"/>
</dbReference>
<dbReference type="InterPro" id="IPR050738">
    <property type="entry name" value="Sulfatase"/>
</dbReference>
<dbReference type="Proteomes" id="UP000320176">
    <property type="component" value="Unassembled WGS sequence"/>
</dbReference>
<dbReference type="GO" id="GO:0046872">
    <property type="term" value="F:metal ion binding"/>
    <property type="evidence" value="ECO:0007669"/>
    <property type="project" value="UniProtKB-KW"/>
</dbReference>
<organism evidence="9 10">
    <name type="scientific">Stieleria varia</name>
    <dbReference type="NCBI Taxonomy" id="2528005"/>
    <lineage>
        <taxon>Bacteria</taxon>
        <taxon>Pseudomonadati</taxon>
        <taxon>Planctomycetota</taxon>
        <taxon>Planctomycetia</taxon>
        <taxon>Pirellulales</taxon>
        <taxon>Pirellulaceae</taxon>
        <taxon>Stieleria</taxon>
    </lineage>
</organism>
<dbReference type="EC" id="3.1.6.1" evidence="9"/>
<keyword evidence="4" id="KW-0732">Signal</keyword>
<keyword evidence="10" id="KW-1185">Reference proteome</keyword>
<dbReference type="OrthoDB" id="9783154at2"/>
<dbReference type="EMBL" id="SJPN01000001">
    <property type="protein sequence ID" value="TWU08426.1"/>
    <property type="molecule type" value="Genomic_DNA"/>
</dbReference>
<dbReference type="InterPro" id="IPR017850">
    <property type="entry name" value="Alkaline_phosphatase_core_sf"/>
</dbReference>
<dbReference type="PANTHER" id="PTHR42693:SF42">
    <property type="entry name" value="ARYLSULFATASE G"/>
    <property type="match status" value="1"/>
</dbReference>